<feature type="transmembrane region" description="Helical" evidence="23">
    <location>
        <begin position="827"/>
        <end position="851"/>
    </location>
</feature>
<dbReference type="GO" id="GO:0016887">
    <property type="term" value="F:ATP hydrolysis activity"/>
    <property type="evidence" value="ECO:0007669"/>
    <property type="project" value="InterPro"/>
</dbReference>
<dbReference type="EMBL" id="WBNA01000210">
    <property type="protein sequence ID" value="NXD13742.1"/>
    <property type="molecule type" value="Genomic_DNA"/>
</dbReference>
<evidence type="ECO:0000256" key="11">
    <source>
        <dbReference type="ARBA" id="ARBA00022741"/>
    </source>
</evidence>
<dbReference type="Gene3D" id="3.40.50.1000">
    <property type="entry name" value="HAD superfamily/HAD-like"/>
    <property type="match status" value="1"/>
</dbReference>
<name>A0A851TCR6_9AVES</name>
<keyword evidence="14" id="KW-0067">ATP-binding</keyword>
<dbReference type="InterPro" id="IPR023214">
    <property type="entry name" value="HAD_sf"/>
</dbReference>
<evidence type="ECO:0000256" key="2">
    <source>
        <dbReference type="ARBA" id="ARBA00004326"/>
    </source>
</evidence>
<keyword evidence="11" id="KW-0547">Nucleotide-binding</keyword>
<comment type="subcellular location">
    <subcellularLocation>
        <location evidence="3">Endoplasmic reticulum membrane</location>
        <topology evidence="3">Multi-pass membrane protein</topology>
    </subcellularLocation>
    <subcellularLocation>
        <location evidence="2">Sarcoplasmic reticulum membrane</location>
        <topology evidence="2">Multi-pass membrane protein</topology>
    </subcellularLocation>
</comment>
<feature type="transmembrane region" description="Helical" evidence="23">
    <location>
        <begin position="787"/>
        <end position="806"/>
    </location>
</feature>
<evidence type="ECO:0000313" key="25">
    <source>
        <dbReference type="EMBL" id="NXD13742.1"/>
    </source>
</evidence>
<evidence type="ECO:0000256" key="15">
    <source>
        <dbReference type="ARBA" id="ARBA00022842"/>
    </source>
</evidence>
<evidence type="ECO:0000256" key="20">
    <source>
        <dbReference type="ARBA" id="ARBA00023136"/>
    </source>
</evidence>
<dbReference type="NCBIfam" id="TIGR01494">
    <property type="entry name" value="ATPase_P-type"/>
    <property type="match status" value="2"/>
</dbReference>
<dbReference type="EC" id="7.2.2.10" evidence="5"/>
<keyword evidence="10" id="KW-0479">Metal-binding</keyword>
<dbReference type="GO" id="GO:0046872">
    <property type="term" value="F:metal ion binding"/>
    <property type="evidence" value="ECO:0007669"/>
    <property type="project" value="UniProtKB-KW"/>
</dbReference>
<keyword evidence="19" id="KW-0406">Ion transport</keyword>
<dbReference type="FunFam" id="3.40.50.1000:FF:000005">
    <property type="entry name" value="Calcium-transporting ATPase 1"/>
    <property type="match status" value="1"/>
</dbReference>
<proteinExistence type="inferred from homology"/>
<evidence type="ECO:0000256" key="9">
    <source>
        <dbReference type="ARBA" id="ARBA00022692"/>
    </source>
</evidence>
<keyword evidence="8" id="KW-0109">Calcium transport</keyword>
<evidence type="ECO:0000256" key="21">
    <source>
        <dbReference type="ARBA" id="ARBA00047282"/>
    </source>
</evidence>
<accession>A0A851TCR6</accession>
<dbReference type="Gene3D" id="1.20.1110.10">
    <property type="entry name" value="Calcium-transporting ATPase, transmembrane domain"/>
    <property type="match status" value="1"/>
</dbReference>
<evidence type="ECO:0000256" key="7">
    <source>
        <dbReference type="ARBA" id="ARBA00022553"/>
    </source>
</evidence>
<evidence type="ECO:0000256" key="12">
    <source>
        <dbReference type="ARBA" id="ARBA00022824"/>
    </source>
</evidence>
<dbReference type="Gene3D" id="2.70.150.10">
    <property type="entry name" value="Calcium-transporting ATPase, cytoplasmic transduction domain A"/>
    <property type="match status" value="1"/>
</dbReference>
<dbReference type="SUPFAM" id="SSF56784">
    <property type="entry name" value="HAD-like"/>
    <property type="match status" value="1"/>
</dbReference>
<feature type="transmembrane region" description="Helical" evidence="23">
    <location>
        <begin position="286"/>
        <end position="315"/>
    </location>
</feature>
<keyword evidence="17" id="KW-1278">Translocase</keyword>
<evidence type="ECO:0000256" key="5">
    <source>
        <dbReference type="ARBA" id="ARBA00012790"/>
    </source>
</evidence>
<comment type="similarity">
    <text evidence="4">Belongs to the cation transport ATPase (P-type) (TC 3.A.3) family. Type IIA subfamily.</text>
</comment>
<dbReference type="InterPro" id="IPR018303">
    <property type="entry name" value="ATPase_P-typ_P_site"/>
</dbReference>
<dbReference type="InterPro" id="IPR008250">
    <property type="entry name" value="ATPase_P-typ_transduc_dom_A_sf"/>
</dbReference>
<dbReference type="InterPro" id="IPR005782">
    <property type="entry name" value="P-type_ATPase_IIA"/>
</dbReference>
<dbReference type="InterPro" id="IPR059000">
    <property type="entry name" value="ATPase_P-type_domA"/>
</dbReference>
<dbReference type="FunFam" id="3.40.1110.10:FF:000003">
    <property type="entry name" value="Calcium-transporting ATPase"/>
    <property type="match status" value="1"/>
</dbReference>
<dbReference type="FunFam" id="1.20.1110.10:FF:000065">
    <property type="entry name" value="Sarcoplasmic/endoplasmic reticulum calcium ATPase 1"/>
    <property type="match status" value="3"/>
</dbReference>
<evidence type="ECO:0000256" key="23">
    <source>
        <dbReference type="SAM" id="Phobius"/>
    </source>
</evidence>
<dbReference type="SUPFAM" id="SSF81665">
    <property type="entry name" value="Calcium ATPase, transmembrane domain M"/>
    <property type="match status" value="1"/>
</dbReference>
<keyword evidence="15" id="KW-0460">Magnesium</keyword>
<dbReference type="Proteomes" id="UP000661971">
    <property type="component" value="Unassembled WGS sequence"/>
</dbReference>
<dbReference type="SFLD" id="SFLDF00027">
    <property type="entry name" value="p-type_atpase"/>
    <property type="match status" value="1"/>
</dbReference>
<evidence type="ECO:0000259" key="24">
    <source>
        <dbReference type="SMART" id="SM00831"/>
    </source>
</evidence>
<dbReference type="SFLD" id="SFLDS00003">
    <property type="entry name" value="Haloacid_Dehalogenase"/>
    <property type="match status" value="1"/>
</dbReference>
<evidence type="ECO:0000256" key="10">
    <source>
        <dbReference type="ARBA" id="ARBA00022723"/>
    </source>
</evidence>
<dbReference type="CDD" id="cd02083">
    <property type="entry name" value="P-type_ATPase_SERCA"/>
    <property type="match status" value="1"/>
</dbReference>
<feature type="transmembrane region" description="Helical" evidence="23">
    <location>
        <begin position="922"/>
        <end position="944"/>
    </location>
</feature>
<dbReference type="Pfam" id="PF00689">
    <property type="entry name" value="Cation_ATPase_C"/>
    <property type="match status" value="1"/>
</dbReference>
<sequence>MEAAHSVPVLDVLRRFGVAESCGLSAEQVRRSRDKYGLNGKSLWELVLEQFEDLLVRILLVAAFLSFILAWFEEGEETTTAFVEPVVIIMILIANAVVGVWQERNAESAIEALKEYEPEMGKVIRADRSGVQRIRARDIVPGDIVEVAVGDKVPADIRIIDIRSTTLRVDQSILTGESVSVIKHTDPIPDPRAVNQDKKNMLFSGTNIAAGKAVGVVIATGVYTEIGKIRNQMVETEPEKTPLQQKLDEFSQQLSKVIFLVCIAVWVINISHFSDPVHGGSWFRGAIYYFKISVALAVAAIPEGLPAVITTCLALGTRRMAKKNAIVRSLPSVETLGCTSVICSDKTGTLTTNQMSVCRMFIMEKVKGSECSLHEFSVTGSTYAPEGQILKDEKRVECGQYDGLVELATICALCNDSSLDYNESKKVYEKVGEATETALTCLVEKMNVFNTDTSKLSKVERANACNTVIKQLMKKECTLEFSRDRKSMSVYCTPIGTDHNSTGPKMFVKGAPESVIERCSYVRVGTARVPLAASVREKIMSRVRDWGMGMDTLRCLALATNDNPVRKESMELDDSTKFVCYEDNLTFVGCVGMLDPPRKEVTSSIEMCRKAGIRVIMITGDNKGTAVAICRRIGIFSESEDVTDKAYTGREFDDLSPEAQRQACRSARCFARVEPAHKSKIVEYLQSFNEITAMTGDGVNDAPALKKAEIGIAMGSGTAVAKSAAEMVLSDDNFSTIVSAVEEGRAIYNNMKQFIRYLISSNVGEVVCIFLTAILGLPEALIPVQLLWVNLVTDGLPATALGFNPPDLDIMDKLPRNPKEPLISGWLFFRYLAIGVYVGLATVGAATWWFLYDAEGPQVSFYQLRNFMRCTEDNPIFEGIDCEIFESRYPTTMALSVLVTIEMCNALNSVSENQSLLRMPPWLNIWLLGAIVMSMALHFLILYVKPMPLIFQVTPLSWPQWVVVLKISLPVILLDEGLKYLSRNHLDGILRTVRNTWSGEHRLKTCRTPEQ</sequence>
<evidence type="ECO:0000256" key="4">
    <source>
        <dbReference type="ARBA" id="ARBA00005675"/>
    </source>
</evidence>
<dbReference type="GO" id="GO:0005524">
    <property type="term" value="F:ATP binding"/>
    <property type="evidence" value="ECO:0007669"/>
    <property type="project" value="UniProtKB-KW"/>
</dbReference>
<evidence type="ECO:0000256" key="3">
    <source>
        <dbReference type="ARBA" id="ARBA00004477"/>
    </source>
</evidence>
<dbReference type="InterPro" id="IPR006068">
    <property type="entry name" value="ATPase_P-typ_cation-transptr_C"/>
</dbReference>
<dbReference type="InterPro" id="IPR004014">
    <property type="entry name" value="ATPase_P-typ_cation-transptr_N"/>
</dbReference>
<feature type="transmembrane region" description="Helical" evidence="23">
    <location>
        <begin position="54"/>
        <end position="72"/>
    </location>
</feature>
<comment type="subunit">
    <text evidence="22">Interacts with sarcolipin (SLN). Interacts with phospholamban (PLN). Interacts with myoregulin (MRLN). Interacts with DWORF.</text>
</comment>
<feature type="transmembrane region" description="Helical" evidence="23">
    <location>
        <begin position="754"/>
        <end position="775"/>
    </location>
</feature>
<keyword evidence="20 23" id="KW-0472">Membrane</keyword>
<feature type="domain" description="Cation-transporting P-type ATPase N-terminal" evidence="24">
    <location>
        <begin position="3"/>
        <end position="71"/>
    </location>
</feature>
<dbReference type="SUPFAM" id="SSF81653">
    <property type="entry name" value="Calcium ATPase, transduction domain A"/>
    <property type="match status" value="1"/>
</dbReference>
<evidence type="ECO:0000256" key="6">
    <source>
        <dbReference type="ARBA" id="ARBA00022448"/>
    </source>
</evidence>
<dbReference type="Pfam" id="PF08282">
    <property type="entry name" value="Hydrolase_3"/>
    <property type="match status" value="1"/>
</dbReference>
<dbReference type="Pfam" id="PF13246">
    <property type="entry name" value="Cation_ATPase"/>
    <property type="match status" value="1"/>
</dbReference>
<keyword evidence="13" id="KW-0106">Calcium</keyword>
<feature type="non-terminal residue" evidence="25">
    <location>
        <position position="1"/>
    </location>
</feature>
<evidence type="ECO:0000256" key="17">
    <source>
        <dbReference type="ARBA" id="ARBA00022967"/>
    </source>
</evidence>
<keyword evidence="6" id="KW-0813">Transport</keyword>
<dbReference type="InterPro" id="IPR023298">
    <property type="entry name" value="ATPase_P-typ_TM_dom_sf"/>
</dbReference>
<keyword evidence="26" id="KW-1185">Reference proteome</keyword>
<dbReference type="GO" id="GO:0033017">
    <property type="term" value="C:sarcoplasmic reticulum membrane"/>
    <property type="evidence" value="ECO:0007669"/>
    <property type="project" value="UniProtKB-SubCell"/>
</dbReference>
<dbReference type="SFLD" id="SFLDG00002">
    <property type="entry name" value="C1.7:_P-type_atpase_like"/>
    <property type="match status" value="1"/>
</dbReference>
<dbReference type="GO" id="GO:0005388">
    <property type="term" value="F:P-type calcium transporter activity"/>
    <property type="evidence" value="ECO:0007669"/>
    <property type="project" value="UniProtKB-EC"/>
</dbReference>
<reference evidence="26" key="1">
    <citation type="submission" date="2023-07" db="EMBL/GenBank/DDBJ databases">
        <title>Bird 10,000 Genomes (B10K) Project - Family phase.</title>
        <authorList>
            <person name="Zhang G."/>
        </authorList>
    </citation>
    <scope>NUCLEOTIDE SEQUENCE [LARGE SCALE GENOMIC DNA]</scope>
</reference>
<evidence type="ECO:0000256" key="18">
    <source>
        <dbReference type="ARBA" id="ARBA00022989"/>
    </source>
</evidence>
<evidence type="ECO:0000256" key="22">
    <source>
        <dbReference type="ARBA" id="ARBA00061760"/>
    </source>
</evidence>
<evidence type="ECO:0000256" key="8">
    <source>
        <dbReference type="ARBA" id="ARBA00022568"/>
    </source>
</evidence>
<dbReference type="PRINTS" id="PR00119">
    <property type="entry name" value="CATATPASE"/>
</dbReference>
<evidence type="ECO:0000313" key="26">
    <source>
        <dbReference type="Proteomes" id="UP000661971"/>
    </source>
</evidence>
<comment type="catalytic activity">
    <reaction evidence="21">
        <text>Ca(2+)(in) + ATP + H2O = Ca(2+)(out) + ADP + phosphate + H(+)</text>
        <dbReference type="Rhea" id="RHEA:18105"/>
        <dbReference type="ChEBI" id="CHEBI:15377"/>
        <dbReference type="ChEBI" id="CHEBI:15378"/>
        <dbReference type="ChEBI" id="CHEBI:29108"/>
        <dbReference type="ChEBI" id="CHEBI:30616"/>
        <dbReference type="ChEBI" id="CHEBI:43474"/>
        <dbReference type="ChEBI" id="CHEBI:456216"/>
        <dbReference type="EC" id="7.2.2.10"/>
    </reaction>
    <physiologicalReaction direction="left-to-right" evidence="21">
        <dbReference type="Rhea" id="RHEA:18106"/>
    </physiologicalReaction>
</comment>
<organism evidence="25 26">
    <name type="scientific">Nothocercus nigrocapillus</name>
    <dbReference type="NCBI Taxonomy" id="1977171"/>
    <lineage>
        <taxon>Eukaryota</taxon>
        <taxon>Metazoa</taxon>
        <taxon>Chordata</taxon>
        <taxon>Craniata</taxon>
        <taxon>Vertebrata</taxon>
        <taxon>Euteleostomi</taxon>
        <taxon>Archelosauria</taxon>
        <taxon>Archosauria</taxon>
        <taxon>Dinosauria</taxon>
        <taxon>Saurischia</taxon>
        <taxon>Theropoda</taxon>
        <taxon>Coelurosauria</taxon>
        <taxon>Aves</taxon>
        <taxon>Palaeognathae</taxon>
        <taxon>Tinamiformes</taxon>
        <taxon>Tinamidae</taxon>
        <taxon>Nothocercus</taxon>
    </lineage>
</organism>
<keyword evidence="12" id="KW-0256">Endoplasmic reticulum</keyword>
<dbReference type="InterPro" id="IPR001757">
    <property type="entry name" value="P_typ_ATPase"/>
</dbReference>
<evidence type="ECO:0000256" key="19">
    <source>
        <dbReference type="ARBA" id="ARBA00023065"/>
    </source>
</evidence>
<dbReference type="InterPro" id="IPR036412">
    <property type="entry name" value="HAD-like_sf"/>
</dbReference>
<feature type="transmembrane region" description="Helical" evidence="23">
    <location>
        <begin position="254"/>
        <end position="274"/>
    </location>
</feature>
<dbReference type="PROSITE" id="PS00154">
    <property type="entry name" value="ATPASE_E1_E2"/>
    <property type="match status" value="1"/>
</dbReference>
<keyword evidence="7" id="KW-0597">Phosphoprotein</keyword>
<comment type="caution">
    <text evidence="25">The sequence shown here is derived from an EMBL/GenBank/DDBJ whole genome shotgun (WGS) entry which is preliminary data.</text>
</comment>
<dbReference type="Gene3D" id="3.40.1110.10">
    <property type="entry name" value="Calcium-transporting ATPase, cytoplasmic domain N"/>
    <property type="match status" value="1"/>
</dbReference>
<evidence type="ECO:0000256" key="14">
    <source>
        <dbReference type="ARBA" id="ARBA00022840"/>
    </source>
</evidence>
<dbReference type="SUPFAM" id="SSF81660">
    <property type="entry name" value="Metal cation-transporting ATPase, ATP-binding domain N"/>
    <property type="match status" value="1"/>
</dbReference>
<dbReference type="PANTHER" id="PTHR42861">
    <property type="entry name" value="CALCIUM-TRANSPORTING ATPASE"/>
    <property type="match status" value="1"/>
</dbReference>
<evidence type="ECO:0000256" key="16">
    <source>
        <dbReference type="ARBA" id="ARBA00022951"/>
    </source>
</evidence>
<dbReference type="InterPro" id="IPR044492">
    <property type="entry name" value="P_typ_ATPase_HD_dom"/>
</dbReference>
<dbReference type="Pfam" id="PF00122">
    <property type="entry name" value="E1-E2_ATPase"/>
    <property type="match status" value="1"/>
</dbReference>
<dbReference type="AlphaFoldDB" id="A0A851TCR6"/>
<keyword evidence="9 23" id="KW-0812">Transmembrane</keyword>
<evidence type="ECO:0000256" key="13">
    <source>
        <dbReference type="ARBA" id="ARBA00022837"/>
    </source>
</evidence>
<gene>
    <name evidence="25" type="primary">Atp2a3</name>
    <name evidence="25" type="ORF">NOTNIG_R13365</name>
</gene>
<comment type="cofactor">
    <cofactor evidence="1">
        <name>Mg(2+)</name>
        <dbReference type="ChEBI" id="CHEBI:18420"/>
    </cofactor>
</comment>
<dbReference type="Pfam" id="PF00690">
    <property type="entry name" value="Cation_ATPase_N"/>
    <property type="match status" value="1"/>
</dbReference>
<dbReference type="NCBIfam" id="TIGR01116">
    <property type="entry name" value="ATPase-IIA1_Ca"/>
    <property type="match status" value="1"/>
</dbReference>
<protein>
    <recommendedName>
        <fullName evidence="5">P-type Ca(2+) transporter</fullName>
        <ecNumber evidence="5">7.2.2.10</ecNumber>
    </recommendedName>
</protein>
<dbReference type="InterPro" id="IPR023299">
    <property type="entry name" value="ATPase_P-typ_cyto_dom_N"/>
</dbReference>
<evidence type="ECO:0000256" key="1">
    <source>
        <dbReference type="ARBA" id="ARBA00001946"/>
    </source>
</evidence>
<dbReference type="FunFam" id="2.70.150.10:FF:000160">
    <property type="entry name" value="Sarcoplasmic/endoplasmic reticulum calcium ATPase 1"/>
    <property type="match status" value="1"/>
</dbReference>
<keyword evidence="18 23" id="KW-1133">Transmembrane helix</keyword>
<feature type="transmembrane region" description="Helical" evidence="23">
    <location>
        <begin position="78"/>
        <end position="101"/>
    </location>
</feature>
<keyword evidence="16" id="KW-0703">Sarcoplasmic reticulum</keyword>
<dbReference type="SMART" id="SM00831">
    <property type="entry name" value="Cation_ATPase_N"/>
    <property type="match status" value="1"/>
</dbReference>
<feature type="non-terminal residue" evidence="25">
    <location>
        <position position="1011"/>
    </location>
</feature>